<dbReference type="InterPro" id="IPR013783">
    <property type="entry name" value="Ig-like_fold"/>
</dbReference>
<dbReference type="GO" id="GO:0016747">
    <property type="term" value="F:acyltransferase activity, transferring groups other than amino-acyl groups"/>
    <property type="evidence" value="ECO:0007669"/>
    <property type="project" value="TreeGrafter"/>
</dbReference>
<dbReference type="Pfam" id="PF00756">
    <property type="entry name" value="Esterase"/>
    <property type="match status" value="2"/>
</dbReference>
<accession>A0A068NLT2</accession>
<dbReference type="SUPFAM" id="SSF81296">
    <property type="entry name" value="E set domains"/>
    <property type="match status" value="1"/>
</dbReference>
<reference evidence="1 2" key="1">
    <citation type="journal article" date="2014" name="PLoS ONE">
        <title>The first complete genome sequence of the class fimbriimonadia in the phylum armatimonadetes.</title>
        <authorList>
            <person name="Hu Z.Y."/>
            <person name="Wang Y.Z."/>
            <person name="Im W.T."/>
            <person name="Wang S.Y."/>
            <person name="Zhao G.P."/>
            <person name="Zheng H.J."/>
            <person name="Quan Z.X."/>
        </authorList>
    </citation>
    <scope>NUCLEOTIDE SEQUENCE [LARGE SCALE GENOMIC DNA]</scope>
    <source>
        <strain evidence="1">Gsoil 348</strain>
    </source>
</reference>
<dbReference type="InterPro" id="IPR014756">
    <property type="entry name" value="Ig_E-set"/>
</dbReference>
<proteinExistence type="predicted"/>
<dbReference type="PANTHER" id="PTHR48098:SF1">
    <property type="entry name" value="DIACYLGLYCEROL ACYLTRANSFERASE_MYCOLYLTRANSFERASE AG85A"/>
    <property type="match status" value="1"/>
</dbReference>
<dbReference type="Proteomes" id="UP000027982">
    <property type="component" value="Chromosome"/>
</dbReference>
<gene>
    <name evidence="1" type="ORF">OP10G_1009</name>
</gene>
<dbReference type="SUPFAM" id="SSF53474">
    <property type="entry name" value="alpha/beta-Hydrolases"/>
    <property type="match status" value="2"/>
</dbReference>
<name>A0A068NLT2_FIMGI</name>
<dbReference type="AlphaFoldDB" id="A0A068NLT2"/>
<dbReference type="Gene3D" id="2.60.40.10">
    <property type="entry name" value="Immunoglobulins"/>
    <property type="match status" value="1"/>
</dbReference>
<dbReference type="EMBL" id="CP007139">
    <property type="protein sequence ID" value="AIE84377.1"/>
    <property type="molecule type" value="Genomic_DNA"/>
</dbReference>
<dbReference type="InterPro" id="IPR000801">
    <property type="entry name" value="Esterase-like"/>
</dbReference>
<dbReference type="STRING" id="661478.OP10G_1009"/>
<protein>
    <submittedName>
        <fullName evidence="1">Esterase</fullName>
    </submittedName>
</protein>
<dbReference type="Gene3D" id="3.40.50.1820">
    <property type="entry name" value="alpha/beta hydrolase"/>
    <property type="match status" value="2"/>
</dbReference>
<evidence type="ECO:0000313" key="2">
    <source>
        <dbReference type="Proteomes" id="UP000027982"/>
    </source>
</evidence>
<dbReference type="HOGENOM" id="CLU_019972_0_0_0"/>
<dbReference type="eggNOG" id="COG2382">
    <property type="taxonomic scope" value="Bacteria"/>
</dbReference>
<evidence type="ECO:0000313" key="1">
    <source>
        <dbReference type="EMBL" id="AIE84377.1"/>
    </source>
</evidence>
<dbReference type="InterPro" id="IPR029058">
    <property type="entry name" value="AB_hydrolase_fold"/>
</dbReference>
<keyword evidence="2" id="KW-1185">Reference proteome</keyword>
<sequence>MISRVHSNLALEGDVADENTSVSVAPLMITRATPLAALFVCSFLSAVAGAQNAELPPIPPGSVLASTAVPGQHFPRVFPDGRAVFYYRAPNAKRVALGLNKEWPMTNDGKGNWTVTTDPIGPGIHGYEFHVDGVNVGDPAVQHIYDAGRFLSHIEIPSPDGDYFAVKVMAHGDVRDKLYYSSVTTGWRRIRVYTPPGYDQDPTRRYPVLYLMHGAGQNEDCWTLEGKASLILDNMIAEGRCVPMVVVMPNGYAYRPGEEPPLIPPARRPDFSKAFSTLGDVFSKDLIPYVDSNFRTKPDRENRALAGLSMGGMQTFSVGLDHLDEFAYLGGFSGGAGAFSTEPIDFKTFHNGVMADAEAFNKRVHAVFLSNGTEEAQMMRGVIAFREAAVKAGINVKSFVSQGTAHEWTTWRRSLHEFAPLLFRPETGSSGNSALPGRQIELGPDDKQVLPEPPYGFDVVRDDVPHGRMERIEYKSESVGSVRHANVYLPPNYSAEKKYPVLYLLHGLGGDVDEWPLFGVPHVLLDNLIAAGLAKPMIIVMPNGRAQKDDRSPKNPMEAAGAFAHFEADLLNDLIPAIESRYSVSSDRVDRAIAGLSMGGGQALDFGLGHLDKFAWVGGFSAAPNTKVPSELLPDPEQKASLIKLIYLCDGRKDGLIFIGKRTHQYLKEHNIPHVWNVDGNGHDPTEWRNNLYYFLQRLFQ</sequence>
<dbReference type="InterPro" id="IPR050583">
    <property type="entry name" value="Mycobacterial_A85_antigen"/>
</dbReference>
<dbReference type="PANTHER" id="PTHR48098">
    <property type="entry name" value="ENTEROCHELIN ESTERASE-RELATED"/>
    <property type="match status" value="1"/>
</dbReference>
<dbReference type="KEGG" id="fgi:OP10G_1009"/>
<organism evidence="1 2">
    <name type="scientific">Fimbriimonas ginsengisoli Gsoil 348</name>
    <dbReference type="NCBI Taxonomy" id="661478"/>
    <lineage>
        <taxon>Bacteria</taxon>
        <taxon>Bacillati</taxon>
        <taxon>Armatimonadota</taxon>
        <taxon>Fimbriimonadia</taxon>
        <taxon>Fimbriimonadales</taxon>
        <taxon>Fimbriimonadaceae</taxon>
        <taxon>Fimbriimonas</taxon>
    </lineage>
</organism>